<evidence type="ECO:0000256" key="4">
    <source>
        <dbReference type="ARBA" id="ARBA00022692"/>
    </source>
</evidence>
<evidence type="ECO:0000256" key="5">
    <source>
        <dbReference type="ARBA" id="ARBA00022970"/>
    </source>
</evidence>
<evidence type="ECO:0000256" key="1">
    <source>
        <dbReference type="ARBA" id="ARBA00022448"/>
    </source>
</evidence>
<accession>A0A0B8QRS2</accession>
<keyword evidence="2" id="KW-1003">Cell membrane</keyword>
<evidence type="ECO:0000256" key="3">
    <source>
        <dbReference type="ARBA" id="ARBA00022519"/>
    </source>
</evidence>
<feature type="transmembrane region" description="Helical" evidence="8">
    <location>
        <begin position="92"/>
        <end position="113"/>
    </location>
</feature>
<keyword evidence="1" id="KW-0813">Transport</keyword>
<dbReference type="InterPro" id="IPR010574">
    <property type="entry name" value="Ala_export_AlaE"/>
</dbReference>
<organism evidence="9 10">
    <name type="scientific">Vibrio ishigakensis</name>
    <dbReference type="NCBI Taxonomy" id="1481914"/>
    <lineage>
        <taxon>Bacteria</taxon>
        <taxon>Pseudomonadati</taxon>
        <taxon>Pseudomonadota</taxon>
        <taxon>Gammaproteobacteria</taxon>
        <taxon>Vibrionales</taxon>
        <taxon>Vibrionaceae</taxon>
        <taxon>Vibrio</taxon>
    </lineage>
</organism>
<keyword evidence="5" id="KW-0029">Amino-acid transport</keyword>
<name>A0A0B8QRS2_9VIBR</name>
<comment type="caution">
    <text evidence="9">The sequence shown here is derived from an EMBL/GenBank/DDBJ whole genome shotgun (WGS) entry which is preliminary data.</text>
</comment>
<dbReference type="Proteomes" id="UP000031666">
    <property type="component" value="Unassembled WGS sequence"/>
</dbReference>
<gene>
    <name evidence="9" type="ORF">JCM19241_5825</name>
</gene>
<reference evidence="9 10" key="1">
    <citation type="submission" date="2015-01" db="EMBL/GenBank/DDBJ databases">
        <title>Vibrio sp. C94 JCM 19241 whole genome shotgun sequence.</title>
        <authorList>
            <person name="Sawabe T."/>
            <person name="Meirelles P."/>
            <person name="Feng G."/>
            <person name="Sayaka M."/>
            <person name="Hattori M."/>
            <person name="Ohkuma M."/>
        </authorList>
    </citation>
    <scope>NUCLEOTIDE SEQUENCE [LARGE SCALE GENOMIC DNA]</scope>
    <source>
        <strain evidence="10">JCM 19241</strain>
    </source>
</reference>
<evidence type="ECO:0000313" key="9">
    <source>
        <dbReference type="EMBL" id="GAM76929.1"/>
    </source>
</evidence>
<dbReference type="AlphaFoldDB" id="A0A0B8QRS2"/>
<keyword evidence="3" id="KW-0997">Cell inner membrane</keyword>
<keyword evidence="6 8" id="KW-1133">Transmembrane helix</keyword>
<evidence type="ECO:0000256" key="2">
    <source>
        <dbReference type="ARBA" id="ARBA00022475"/>
    </source>
</evidence>
<dbReference type="EMBL" id="BBSC01000007">
    <property type="protein sequence ID" value="GAM76929.1"/>
    <property type="molecule type" value="Genomic_DNA"/>
</dbReference>
<dbReference type="STRING" id="1481914.JCM19241_5825"/>
<evidence type="ECO:0000256" key="8">
    <source>
        <dbReference type="SAM" id="Phobius"/>
    </source>
</evidence>
<evidence type="ECO:0000256" key="6">
    <source>
        <dbReference type="ARBA" id="ARBA00022989"/>
    </source>
</evidence>
<feature type="transmembrane region" description="Helical" evidence="8">
    <location>
        <begin position="67"/>
        <end position="86"/>
    </location>
</feature>
<reference evidence="9 10" key="2">
    <citation type="submission" date="2015-01" db="EMBL/GenBank/DDBJ databases">
        <authorList>
            <consortium name="NBRP consortium"/>
            <person name="Sawabe T."/>
            <person name="Meirelles P."/>
            <person name="Feng G."/>
            <person name="Sayaka M."/>
            <person name="Hattori M."/>
            <person name="Ohkuma M."/>
        </authorList>
    </citation>
    <scope>NUCLEOTIDE SEQUENCE [LARGE SCALE GENOMIC DNA]</scope>
    <source>
        <strain evidence="10">JCM 19241</strain>
    </source>
</reference>
<dbReference type="GO" id="GO:0034639">
    <property type="term" value="F:L-amino acid efflux transmembrane transporter activity"/>
    <property type="evidence" value="ECO:0007669"/>
    <property type="project" value="InterPro"/>
</dbReference>
<proteinExistence type="predicted"/>
<evidence type="ECO:0000256" key="7">
    <source>
        <dbReference type="ARBA" id="ARBA00023136"/>
    </source>
</evidence>
<protein>
    <submittedName>
        <fullName evidence="9">Putative inner membrane protein</fullName>
    </submittedName>
</protein>
<dbReference type="Pfam" id="PF06610">
    <property type="entry name" value="AlaE"/>
    <property type="match status" value="1"/>
</dbReference>
<keyword evidence="7 8" id="KW-0472">Membrane</keyword>
<evidence type="ECO:0000313" key="10">
    <source>
        <dbReference type="Proteomes" id="UP000031666"/>
    </source>
</evidence>
<sequence length="134" mass="14696">MSFTIVTGMFIEVVIVQMTIQQSLMSRLLCQPINILTGRLYGRYRDSVLRAIPFHGPGWLISAVGDVLAYISFQLPLYIAILLIIGMDLPSIATAATTQTLALFVLGAPYGVWLTKVRRWVKAPTQISPDTAGA</sequence>
<keyword evidence="4 8" id="KW-0812">Transmembrane</keyword>
<dbReference type="GO" id="GO:0016020">
    <property type="term" value="C:membrane"/>
    <property type="evidence" value="ECO:0007669"/>
    <property type="project" value="InterPro"/>
</dbReference>